<name>A0ABQ4AF47_9ACTN</name>
<dbReference type="InterPro" id="IPR025406">
    <property type="entry name" value="DUF4132"/>
</dbReference>
<reference evidence="2 3" key="1">
    <citation type="submission" date="2021-01" db="EMBL/GenBank/DDBJ databases">
        <title>Whole genome shotgun sequence of Actinoplanes lobatus NBRC 12513.</title>
        <authorList>
            <person name="Komaki H."/>
            <person name="Tamura T."/>
        </authorList>
    </citation>
    <scope>NUCLEOTIDE SEQUENCE [LARGE SCALE GENOMIC DNA]</scope>
    <source>
        <strain evidence="2 3">NBRC 12513</strain>
    </source>
</reference>
<gene>
    <name evidence="2" type="ORF">Alo02nite_25200</name>
</gene>
<evidence type="ECO:0000313" key="2">
    <source>
        <dbReference type="EMBL" id="GIE39622.1"/>
    </source>
</evidence>
<organism evidence="2 3">
    <name type="scientific">Actinoplanes lobatus</name>
    <dbReference type="NCBI Taxonomy" id="113568"/>
    <lineage>
        <taxon>Bacteria</taxon>
        <taxon>Bacillati</taxon>
        <taxon>Actinomycetota</taxon>
        <taxon>Actinomycetes</taxon>
        <taxon>Micromonosporales</taxon>
        <taxon>Micromonosporaceae</taxon>
        <taxon>Actinoplanes</taxon>
    </lineage>
</organism>
<feature type="domain" description="DUF4132" evidence="1">
    <location>
        <begin position="840"/>
        <end position="1023"/>
    </location>
</feature>
<dbReference type="Pfam" id="PF13569">
    <property type="entry name" value="DUF4132"/>
    <property type="match status" value="1"/>
</dbReference>
<evidence type="ECO:0000259" key="1">
    <source>
        <dbReference type="Pfam" id="PF13569"/>
    </source>
</evidence>
<comment type="caution">
    <text evidence="2">The sequence shown here is derived from an EMBL/GenBank/DDBJ whole genome shotgun (WGS) entry which is preliminary data.</text>
</comment>
<dbReference type="EMBL" id="BOMP01000034">
    <property type="protein sequence ID" value="GIE39622.1"/>
    <property type="molecule type" value="Genomic_DNA"/>
</dbReference>
<dbReference type="Proteomes" id="UP000631312">
    <property type="component" value="Unassembled WGS sequence"/>
</dbReference>
<protein>
    <recommendedName>
        <fullName evidence="1">DUF4132 domain-containing protein</fullName>
    </recommendedName>
</protein>
<evidence type="ECO:0000313" key="3">
    <source>
        <dbReference type="Proteomes" id="UP000631312"/>
    </source>
</evidence>
<keyword evidence="3" id="KW-1185">Reference proteome</keyword>
<sequence>MRGVENTGTEDSLILPDAWLEHLHPRRGGARVRPFVADPQARTRVDRMLAERQHRVSQVLAAPSTPEAFRAAAAEWLAGAAVPVGAAAVAAIAARDAADEAALADVWISEHGLRFAALAAVEMASLLIIDDRLPLAWRHAPTADPGIRRRPQTAPLDDEPPGPAVLLRVRAALACAPQPEFDQVVAALATFRSGFLFARAACSVLVPRPDWVEEDVTDALNADDRPRCGMLLYAARTPEQAAQLASQFGLPDLDVDRELVLALVDGVGVAVAPTLFYWVDRGFPRYAGRGAEQRVLSVLAALPGDDVMRGLLARSGSRPVRAALLEAAERFPVRALRILAEEDDELLRSHVGRYPDLADQVMPLLGPVAAGRVRAIVEAWGKVAAAPLSAVPPVLADPPWRNRKKAVKPPVVAGLTCADAPALSWLPGERQEWADTYVYYHEEPATDWLAVAESVINGVGRWDDAPSNLFTRGPEEIARQTLPRWRPRTDYSTPRWLRATAARLGTDALPTVLTLARATPADYGPLLMPFTSLEVATLMADWSARLKSVRSLAQRWLARHPAAAARALIPAALGRAGTARRQAERALLLLHDHGHTEQIRAAAAGYGQEAAAGVEALFVADPLMALPGRMPAPPEWAAPGVLPPVRLRDGSGALPVEAVANLLLILMISRSDDPYAGLEPVREAVEPNDLAEFGWALFELWQAAGGVAKDGWVYDAVALTGDDETARRLTPLIMVWPTEGRSAAAVSGLSVLVGIGTDEALMQVHRISQKAKSRPLREAATARIAEVAEALGLSAEQLADRLVPDFGLDADGRLRLDYGPRQFVVGFDEQLRPLVADADGKRLKALPKPGARDDEELAEAAYRRFSALKRDVRKISTEQVKRLEQAMVTGRRWTGAEFRRLFAEHPLMWHIGRRLVWARFAGDGAVVGALRIAEDRSLADVDDEPVDLGDDDVVGIAHPVQLGVGTSRWAEVFADYEIMQPFPQLGRPVYTLTEQEAATGRLERFEGVTVPTTKVIMLDRRGWIRQEAANAGIQRGFDLTAGPGQILSVDLDPGIVGQVGYDAEQKLVAVYLHDGSASRWNLTGEQTLPLAGLDPVLASEVLRDLTDVTT</sequence>
<accession>A0ABQ4AF47</accession>
<proteinExistence type="predicted"/>